<evidence type="ECO:0000256" key="6">
    <source>
        <dbReference type="ARBA" id="ARBA00022605"/>
    </source>
</evidence>
<feature type="domain" description="N-(5'phosphoribosyl) anthranilate isomerase (PRAI)" evidence="11">
    <location>
        <begin position="10"/>
        <end position="202"/>
    </location>
</feature>
<keyword evidence="13" id="KW-1185">Reference proteome</keyword>
<dbReference type="OrthoDB" id="9796196at2"/>
<dbReference type="STRING" id="1121939.L861_19050"/>
<evidence type="ECO:0000313" key="12">
    <source>
        <dbReference type="EMBL" id="EPC03634.1"/>
    </source>
</evidence>
<evidence type="ECO:0000256" key="5">
    <source>
        <dbReference type="ARBA" id="ARBA00022272"/>
    </source>
</evidence>
<dbReference type="InterPro" id="IPR001240">
    <property type="entry name" value="PRAI_dom"/>
</dbReference>
<dbReference type="PATRIC" id="fig|1121939.11.peg.1258"/>
<dbReference type="GO" id="GO:0000162">
    <property type="term" value="P:L-tryptophan biosynthetic process"/>
    <property type="evidence" value="ECO:0007669"/>
    <property type="project" value="UniProtKB-UniRule"/>
</dbReference>
<dbReference type="CDD" id="cd00405">
    <property type="entry name" value="PRAI"/>
    <property type="match status" value="1"/>
</dbReference>
<evidence type="ECO:0000259" key="11">
    <source>
        <dbReference type="Pfam" id="PF00697"/>
    </source>
</evidence>
<dbReference type="EMBL" id="ASTJ01000012">
    <property type="protein sequence ID" value="EPC03634.1"/>
    <property type="molecule type" value="Genomic_DNA"/>
</dbReference>
<keyword evidence="6 10" id="KW-0028">Amino-acid biosynthesis</keyword>
<evidence type="ECO:0000256" key="1">
    <source>
        <dbReference type="ARBA" id="ARBA00001164"/>
    </source>
</evidence>
<dbReference type="InterPro" id="IPR011060">
    <property type="entry name" value="RibuloseP-bd_barrel"/>
</dbReference>
<comment type="pathway">
    <text evidence="2 10">Amino-acid biosynthesis; L-tryptophan biosynthesis; L-tryptophan from chorismate: step 3/5.</text>
</comment>
<evidence type="ECO:0000256" key="3">
    <source>
        <dbReference type="ARBA" id="ARBA00007571"/>
    </source>
</evidence>
<proteinExistence type="inferred from homology"/>
<organism evidence="12 13">
    <name type="scientific">Litchfieldella anticariensis (strain DSM 16096 / CECT 5854 / CIP 108499 / LMG 22089 / FP35)</name>
    <name type="common">Halomonas anticariensis</name>
    <dbReference type="NCBI Taxonomy" id="1121939"/>
    <lineage>
        <taxon>Bacteria</taxon>
        <taxon>Pseudomonadati</taxon>
        <taxon>Pseudomonadota</taxon>
        <taxon>Gammaproteobacteria</taxon>
        <taxon>Oceanospirillales</taxon>
        <taxon>Halomonadaceae</taxon>
        <taxon>Litchfieldella</taxon>
    </lineage>
</organism>
<dbReference type="GO" id="GO:0004640">
    <property type="term" value="F:phosphoribosylanthranilate isomerase activity"/>
    <property type="evidence" value="ECO:0007669"/>
    <property type="project" value="UniProtKB-UniRule"/>
</dbReference>
<reference evidence="12 13" key="1">
    <citation type="journal article" date="2013" name="Genome Announc.">
        <title>Draft genome sequence of the moderately halophilic gammaproteobacterium Halomonas anticariensis FP35.</title>
        <authorList>
            <person name="Tahrioui A."/>
            <person name="Quesada E."/>
            <person name="Llamas I."/>
        </authorList>
    </citation>
    <scope>NUCLEOTIDE SEQUENCE [LARGE SCALE GENOMIC DNA]</scope>
    <source>
        <strain evidence="13">DSM 16096 / CECT 5854 / LMG 22089 / FP35</strain>
    </source>
</reference>
<keyword evidence="9 10" id="KW-0413">Isomerase</keyword>
<dbReference type="EC" id="5.3.1.24" evidence="4 10"/>
<accession>S2L751</accession>
<dbReference type="PANTHER" id="PTHR42894">
    <property type="entry name" value="N-(5'-PHOSPHORIBOSYL)ANTHRANILATE ISOMERASE"/>
    <property type="match status" value="1"/>
</dbReference>
<evidence type="ECO:0000256" key="4">
    <source>
        <dbReference type="ARBA" id="ARBA00012572"/>
    </source>
</evidence>
<comment type="catalytic activity">
    <reaction evidence="1 10">
        <text>N-(5-phospho-beta-D-ribosyl)anthranilate = 1-(2-carboxyphenylamino)-1-deoxy-D-ribulose 5-phosphate</text>
        <dbReference type="Rhea" id="RHEA:21540"/>
        <dbReference type="ChEBI" id="CHEBI:18277"/>
        <dbReference type="ChEBI" id="CHEBI:58613"/>
        <dbReference type="EC" id="5.3.1.24"/>
    </reaction>
</comment>
<evidence type="ECO:0000256" key="9">
    <source>
        <dbReference type="ARBA" id="ARBA00023235"/>
    </source>
</evidence>
<gene>
    <name evidence="10" type="primary">trpF</name>
    <name evidence="12" type="ORF">L861_19050</name>
</gene>
<dbReference type="eggNOG" id="COG0135">
    <property type="taxonomic scope" value="Bacteria"/>
</dbReference>
<dbReference type="UniPathway" id="UPA00035">
    <property type="reaction ID" value="UER00042"/>
</dbReference>
<dbReference type="SUPFAM" id="SSF51366">
    <property type="entry name" value="Ribulose-phoshate binding barrel"/>
    <property type="match status" value="1"/>
</dbReference>
<keyword evidence="7 10" id="KW-0822">Tryptophan biosynthesis</keyword>
<dbReference type="FunFam" id="3.20.20.70:FF:000075">
    <property type="entry name" value="Tryptophan biosynthesis protein TRP1"/>
    <property type="match status" value="1"/>
</dbReference>
<dbReference type="RefSeq" id="WP_016415755.1">
    <property type="nucleotide sequence ID" value="NZ_AUAB01000021.1"/>
</dbReference>
<name>S2L751_LITA3</name>
<dbReference type="PANTHER" id="PTHR42894:SF1">
    <property type="entry name" value="N-(5'-PHOSPHORIBOSYL)ANTHRANILATE ISOMERASE"/>
    <property type="match status" value="1"/>
</dbReference>
<evidence type="ECO:0000256" key="8">
    <source>
        <dbReference type="ARBA" id="ARBA00023141"/>
    </source>
</evidence>
<evidence type="ECO:0000256" key="2">
    <source>
        <dbReference type="ARBA" id="ARBA00004664"/>
    </source>
</evidence>
<dbReference type="Proteomes" id="UP000014463">
    <property type="component" value="Unassembled WGS sequence"/>
</dbReference>
<dbReference type="Gene3D" id="3.20.20.70">
    <property type="entry name" value="Aldolase class I"/>
    <property type="match status" value="1"/>
</dbReference>
<comment type="similarity">
    <text evidence="3 10">Belongs to the TrpF family.</text>
</comment>
<comment type="caution">
    <text evidence="12">The sequence shown here is derived from an EMBL/GenBank/DDBJ whole genome shotgun (WGS) entry which is preliminary data.</text>
</comment>
<evidence type="ECO:0000313" key="13">
    <source>
        <dbReference type="Proteomes" id="UP000014463"/>
    </source>
</evidence>
<dbReference type="AlphaFoldDB" id="S2L751"/>
<sequence length="217" mass="23505">MSNRFQRIRVKICGLTREADIDAAVAAGADALGFVLWPGSKRAIDEARLAELAARVPAFVTRVGLFVDQEATLIERASAHLDLLQFHGDESPAFCTSFGRPWIKALRMRDGLDLPAMADAYQEAQALLLDAYRPGVPGGTGETFDWSRIPASLAKPVILAGGLTPANVAEAIRTVRPFAVDVSGGVERSPGIKIPERIDDFLRQVFLAQSTDFLDKT</sequence>
<dbReference type="NCBIfam" id="NF002298">
    <property type="entry name" value="PRK01222.1-4"/>
    <property type="match status" value="1"/>
</dbReference>
<dbReference type="InterPro" id="IPR013785">
    <property type="entry name" value="Aldolase_TIM"/>
</dbReference>
<protein>
    <recommendedName>
        <fullName evidence="5 10">N-(5'-phosphoribosyl)anthranilate isomerase</fullName>
        <shortName evidence="10">PRAI</shortName>
        <ecNumber evidence="4 10">5.3.1.24</ecNumber>
    </recommendedName>
</protein>
<evidence type="ECO:0000256" key="7">
    <source>
        <dbReference type="ARBA" id="ARBA00022822"/>
    </source>
</evidence>
<dbReference type="Pfam" id="PF00697">
    <property type="entry name" value="PRAI"/>
    <property type="match status" value="1"/>
</dbReference>
<evidence type="ECO:0000256" key="10">
    <source>
        <dbReference type="HAMAP-Rule" id="MF_00135"/>
    </source>
</evidence>
<dbReference type="HAMAP" id="MF_00135">
    <property type="entry name" value="PRAI"/>
    <property type="match status" value="1"/>
</dbReference>
<keyword evidence="8 10" id="KW-0057">Aromatic amino acid biosynthesis</keyword>
<dbReference type="InterPro" id="IPR044643">
    <property type="entry name" value="TrpF_fam"/>
</dbReference>